<comment type="caution">
    <text evidence="1">The sequence shown here is derived from an EMBL/GenBank/DDBJ whole genome shotgun (WGS) entry which is preliminary data.</text>
</comment>
<evidence type="ECO:0000313" key="2">
    <source>
        <dbReference type="Proteomes" id="UP000784294"/>
    </source>
</evidence>
<dbReference type="AlphaFoldDB" id="A0A448WPL5"/>
<reference evidence="1" key="1">
    <citation type="submission" date="2018-11" db="EMBL/GenBank/DDBJ databases">
        <authorList>
            <consortium name="Pathogen Informatics"/>
        </authorList>
    </citation>
    <scope>NUCLEOTIDE SEQUENCE</scope>
</reference>
<accession>A0A448WPL5</accession>
<gene>
    <name evidence="1" type="ORF">PXEA_LOCUS10436</name>
</gene>
<name>A0A448WPL5_9PLAT</name>
<keyword evidence="2" id="KW-1185">Reference proteome</keyword>
<proteinExistence type="predicted"/>
<sequence length="104" mass="11551">MIHLQQHRLGQILQSKPVSLGSSMQQMLARGQVSSGQTASAGQIQTPLTLFQLLGIQLGQRHLDLSCLGRLTSDEFETRRDFRQAHVGLATHITTVEVAWEWSS</sequence>
<dbReference type="EMBL" id="CAAALY010030636">
    <property type="protein sequence ID" value="VEL16996.1"/>
    <property type="molecule type" value="Genomic_DNA"/>
</dbReference>
<dbReference type="Proteomes" id="UP000784294">
    <property type="component" value="Unassembled WGS sequence"/>
</dbReference>
<organism evidence="1 2">
    <name type="scientific">Protopolystoma xenopodis</name>
    <dbReference type="NCBI Taxonomy" id="117903"/>
    <lineage>
        <taxon>Eukaryota</taxon>
        <taxon>Metazoa</taxon>
        <taxon>Spiralia</taxon>
        <taxon>Lophotrochozoa</taxon>
        <taxon>Platyhelminthes</taxon>
        <taxon>Monogenea</taxon>
        <taxon>Polyopisthocotylea</taxon>
        <taxon>Polystomatidea</taxon>
        <taxon>Polystomatidae</taxon>
        <taxon>Protopolystoma</taxon>
    </lineage>
</organism>
<protein>
    <submittedName>
        <fullName evidence="1">Uncharacterized protein</fullName>
    </submittedName>
</protein>
<evidence type="ECO:0000313" key="1">
    <source>
        <dbReference type="EMBL" id="VEL16996.1"/>
    </source>
</evidence>